<feature type="domain" description="Disease resistance protein At4g27190-like leucine-rich repeats" evidence="8">
    <location>
        <begin position="1542"/>
        <end position="1652"/>
    </location>
</feature>
<evidence type="ECO:0000256" key="4">
    <source>
        <dbReference type="ARBA" id="ARBA00022821"/>
    </source>
</evidence>
<feature type="domain" description="Disease resistance protein At4g27190-like leucine-rich repeats" evidence="8">
    <location>
        <begin position="1932"/>
        <end position="2041"/>
    </location>
</feature>
<feature type="domain" description="Disease resistance protein At4g27190-like leucine-rich repeats" evidence="8">
    <location>
        <begin position="1671"/>
        <end position="1782"/>
    </location>
</feature>
<feature type="domain" description="Disease resistance protein At4g27190-like leucine-rich repeats" evidence="8">
    <location>
        <begin position="2452"/>
        <end position="2561"/>
    </location>
</feature>
<comment type="similarity">
    <text evidence="1">Belongs to the disease resistance NB-LRR family.</text>
</comment>
<reference evidence="9 10" key="1">
    <citation type="journal article" date="2018" name="Proc. Natl. Acad. Sci. U.S.A.">
        <title>Draft genome sequence of Camellia sinensis var. sinensis provides insights into the evolution of the tea genome and tea quality.</title>
        <authorList>
            <person name="Wei C."/>
            <person name="Yang H."/>
            <person name="Wang S."/>
            <person name="Zhao J."/>
            <person name="Liu C."/>
            <person name="Gao L."/>
            <person name="Xia E."/>
            <person name="Lu Y."/>
            <person name="Tai Y."/>
            <person name="She G."/>
            <person name="Sun J."/>
            <person name="Cao H."/>
            <person name="Tong W."/>
            <person name="Gao Q."/>
            <person name="Li Y."/>
            <person name="Deng W."/>
            <person name="Jiang X."/>
            <person name="Wang W."/>
            <person name="Chen Q."/>
            <person name="Zhang S."/>
            <person name="Li H."/>
            <person name="Wu J."/>
            <person name="Wang P."/>
            <person name="Li P."/>
            <person name="Shi C."/>
            <person name="Zheng F."/>
            <person name="Jian J."/>
            <person name="Huang B."/>
            <person name="Shan D."/>
            <person name="Shi M."/>
            <person name="Fang C."/>
            <person name="Yue Y."/>
            <person name="Li F."/>
            <person name="Li D."/>
            <person name="Wei S."/>
            <person name="Han B."/>
            <person name="Jiang C."/>
            <person name="Yin Y."/>
            <person name="Xia T."/>
            <person name="Zhang Z."/>
            <person name="Bennetzen J.L."/>
            <person name="Zhao S."/>
            <person name="Wan X."/>
        </authorList>
    </citation>
    <scope>NUCLEOTIDE SEQUENCE [LARGE SCALE GENOMIC DNA]</scope>
    <source>
        <strain evidence="10">cv. Shuchazao</strain>
        <tissue evidence="9">Leaf</tissue>
    </source>
</reference>
<organism evidence="9 10">
    <name type="scientific">Camellia sinensis var. sinensis</name>
    <name type="common">China tea</name>
    <dbReference type="NCBI Taxonomy" id="542762"/>
    <lineage>
        <taxon>Eukaryota</taxon>
        <taxon>Viridiplantae</taxon>
        <taxon>Streptophyta</taxon>
        <taxon>Embryophyta</taxon>
        <taxon>Tracheophyta</taxon>
        <taxon>Spermatophyta</taxon>
        <taxon>Magnoliopsida</taxon>
        <taxon>eudicotyledons</taxon>
        <taxon>Gunneridae</taxon>
        <taxon>Pentapetalae</taxon>
        <taxon>asterids</taxon>
        <taxon>Ericales</taxon>
        <taxon>Theaceae</taxon>
        <taxon>Camellia</taxon>
    </lineage>
</organism>
<name>A0A4S4DQ51_CAMSN</name>
<keyword evidence="2" id="KW-0433">Leucine-rich repeat</keyword>
<feature type="domain" description="Disease resistance protein At4g27190-like leucine-rich repeats" evidence="8">
    <location>
        <begin position="1022"/>
        <end position="1132"/>
    </location>
</feature>
<dbReference type="InterPro" id="IPR042197">
    <property type="entry name" value="Apaf_helical"/>
</dbReference>
<feature type="domain" description="Disease resistance protein At4g27190-like leucine-rich repeats" evidence="8">
    <location>
        <begin position="1281"/>
        <end position="1392"/>
    </location>
</feature>
<evidence type="ECO:0000259" key="7">
    <source>
        <dbReference type="Pfam" id="PF00931"/>
    </source>
</evidence>
<dbReference type="PANTHER" id="PTHR33463">
    <property type="entry name" value="NB-ARC DOMAIN-CONTAINING PROTEIN-RELATED"/>
    <property type="match status" value="1"/>
</dbReference>
<comment type="caution">
    <text evidence="9">The sequence shown here is derived from an EMBL/GenBank/DDBJ whole genome shotgun (WGS) entry which is preliminary data.</text>
</comment>
<feature type="domain" description="Disease resistance protein At4g27190-like leucine-rich repeats" evidence="8">
    <location>
        <begin position="778"/>
        <end position="858"/>
    </location>
</feature>
<accession>A0A4S4DQ51</accession>
<gene>
    <name evidence="9" type="ORF">TEA_012931</name>
</gene>
<keyword evidence="10" id="KW-1185">Reference proteome</keyword>
<dbReference type="PRINTS" id="PR00364">
    <property type="entry name" value="DISEASERSIST"/>
</dbReference>
<dbReference type="Gene3D" id="3.40.50.300">
    <property type="entry name" value="P-loop containing nucleotide triphosphate hydrolases"/>
    <property type="match status" value="1"/>
</dbReference>
<feature type="domain" description="Disease resistance protein At4g27190-like leucine-rich repeats" evidence="8">
    <location>
        <begin position="2835"/>
        <end position="2971"/>
    </location>
</feature>
<dbReference type="PANTHER" id="PTHR33463:SF136">
    <property type="entry name" value="NB-ARC DOMAIN-CONTAINING PROTEIN"/>
    <property type="match status" value="1"/>
</dbReference>
<dbReference type="GO" id="GO:0005524">
    <property type="term" value="F:ATP binding"/>
    <property type="evidence" value="ECO:0007669"/>
    <property type="project" value="UniProtKB-KW"/>
</dbReference>
<keyword evidence="3" id="KW-0677">Repeat</keyword>
<feature type="domain" description="NB-ARC" evidence="7">
    <location>
        <begin position="168"/>
        <end position="327"/>
    </location>
</feature>
<feature type="domain" description="Disease resistance protein At4g27190-like leucine-rich repeats" evidence="8">
    <location>
        <begin position="2322"/>
        <end position="2431"/>
    </location>
</feature>
<dbReference type="FunFam" id="3.40.50.300:FF:001091">
    <property type="entry name" value="Probable disease resistance protein At1g61300"/>
    <property type="match status" value="1"/>
</dbReference>
<feature type="domain" description="Disease resistance protein At4g27190-like leucine-rich repeats" evidence="8">
    <location>
        <begin position="2062"/>
        <end position="2171"/>
    </location>
</feature>
<dbReference type="EMBL" id="SDRB02010666">
    <property type="protein sequence ID" value="THG05125.1"/>
    <property type="molecule type" value="Genomic_DNA"/>
</dbReference>
<dbReference type="InterPro" id="IPR036388">
    <property type="entry name" value="WH-like_DNA-bd_sf"/>
</dbReference>
<feature type="domain" description="Disease resistance protein At4g27190-like leucine-rich repeats" evidence="8">
    <location>
        <begin position="1152"/>
        <end position="1262"/>
    </location>
</feature>
<keyword evidence="4" id="KW-0611">Plant defense</keyword>
<dbReference type="InterPro" id="IPR057135">
    <property type="entry name" value="At4g27190-like_LRR"/>
</dbReference>
<feature type="domain" description="Disease resistance protein At4g27190-like leucine-rich repeats" evidence="8">
    <location>
        <begin position="2581"/>
        <end position="2692"/>
    </location>
</feature>
<proteinExistence type="inferred from homology"/>
<evidence type="ECO:0000313" key="10">
    <source>
        <dbReference type="Proteomes" id="UP000306102"/>
    </source>
</evidence>
<dbReference type="Pfam" id="PF00931">
    <property type="entry name" value="NB-ARC"/>
    <property type="match status" value="1"/>
</dbReference>
<dbReference type="InterPro" id="IPR032675">
    <property type="entry name" value="LRR_dom_sf"/>
</dbReference>
<evidence type="ECO:0000256" key="1">
    <source>
        <dbReference type="ARBA" id="ARBA00008894"/>
    </source>
</evidence>
<dbReference type="InterPro" id="IPR050905">
    <property type="entry name" value="Plant_NBS-LRR"/>
</dbReference>
<evidence type="ECO:0000256" key="3">
    <source>
        <dbReference type="ARBA" id="ARBA00022737"/>
    </source>
</evidence>
<feature type="domain" description="Disease resistance protein At4g27190-like leucine-rich repeats" evidence="8">
    <location>
        <begin position="2192"/>
        <end position="2301"/>
    </location>
</feature>
<evidence type="ECO:0000313" key="9">
    <source>
        <dbReference type="EMBL" id="THG05125.1"/>
    </source>
</evidence>
<dbReference type="SUPFAM" id="SSF52540">
    <property type="entry name" value="P-loop containing nucleoside triphosphate hydrolases"/>
    <property type="match status" value="1"/>
</dbReference>
<dbReference type="Gene3D" id="1.10.8.430">
    <property type="entry name" value="Helical domain of apoptotic protease-activating factors"/>
    <property type="match status" value="1"/>
</dbReference>
<feature type="domain" description="Disease resistance protein At4g27190-like leucine-rich repeats" evidence="8">
    <location>
        <begin position="1801"/>
        <end position="1910"/>
    </location>
</feature>
<keyword evidence="5" id="KW-0067">ATP-binding</keyword>
<dbReference type="Pfam" id="PF23247">
    <property type="entry name" value="LRR_RPS2"/>
    <property type="match status" value="16"/>
</dbReference>
<dbReference type="InterPro" id="IPR027417">
    <property type="entry name" value="P-loop_NTPase"/>
</dbReference>
<dbReference type="InterPro" id="IPR002182">
    <property type="entry name" value="NB-ARC"/>
</dbReference>
<evidence type="ECO:0000259" key="8">
    <source>
        <dbReference type="Pfam" id="PF23247"/>
    </source>
</evidence>
<dbReference type="Gene3D" id="3.80.10.10">
    <property type="entry name" value="Ribonuclease Inhibitor"/>
    <property type="match status" value="8"/>
</dbReference>
<dbReference type="SUPFAM" id="SSF52047">
    <property type="entry name" value="RNI-like"/>
    <property type="match status" value="1"/>
</dbReference>
<feature type="domain" description="Disease resistance protein At4g27190-like leucine-rich repeats" evidence="8">
    <location>
        <begin position="1412"/>
        <end position="1522"/>
    </location>
</feature>
<feature type="domain" description="Disease resistance protein At4g27190-like leucine-rich repeats" evidence="8">
    <location>
        <begin position="892"/>
        <end position="1002"/>
    </location>
</feature>
<dbReference type="SUPFAM" id="SSF52058">
    <property type="entry name" value="L domain-like"/>
    <property type="match status" value="2"/>
</dbReference>
<dbReference type="Proteomes" id="UP000306102">
    <property type="component" value="Unassembled WGS sequence"/>
</dbReference>
<dbReference type="GO" id="GO:0043531">
    <property type="term" value="F:ADP binding"/>
    <property type="evidence" value="ECO:0007669"/>
    <property type="project" value="InterPro"/>
</dbReference>
<keyword evidence="5" id="KW-0547">Nucleotide-binding</keyword>
<feature type="coiled-coil region" evidence="6">
    <location>
        <begin position="33"/>
        <end position="67"/>
    </location>
</feature>
<evidence type="ECO:0000256" key="6">
    <source>
        <dbReference type="SAM" id="Coils"/>
    </source>
</evidence>
<dbReference type="GO" id="GO:0006952">
    <property type="term" value="P:defense response"/>
    <property type="evidence" value="ECO:0007669"/>
    <property type="project" value="UniProtKB-KW"/>
</dbReference>
<keyword evidence="6" id="KW-0175">Coiled coil</keyword>
<evidence type="ECO:0000256" key="2">
    <source>
        <dbReference type="ARBA" id="ARBA00022614"/>
    </source>
</evidence>
<sequence length="3100" mass="358024">MSALQGVFSIVAAIAGAITGRLVEPVMHHVGFVFQYKKKQENLEVEIKNLEELIEQIKEKVEEAITRGEKVKEPVSKWLAEVEKRVLEFKDENTVNENMQCFVFLCPDYISRYRMSKEAENKIEEVKKFIQSGNFSTVALPKPFAQELQFTSSSTNNLNFESRELVFNNIMVALQDSNVKMIGVYGTGGVGKTTMVEEIGKLVKNDPFDEVVVAVVSQDANVSNIQGQLADRLNLKLKGETEVGKASKLWNRLNNGKKNLIILDDMWQELNLKTIGIPITDGNNCCKVVITSRIRGVLEKMRVDRYVPMQVLLEKEAWALFKTKVGNSVDSPELHGIADAVCKECGGLPVAILAVGATLKDKKKYVWEDVLDQFKDSMLKNIAGIDAKVYASLKLSYDRLESSDAKSCFLLCCFFPEDANISIEVLARHCIARSLLEKNTNTLRRASHRVLTVVDILKDACLLLEGEDENFVKMHDVIRDVALSIAKDDGKEILVKYGDKKWPEKDTCESSSAMSLRFDNTLELPDDLVCPRLHTLTIELEWDWHSDALLNVPDTFFSGMEKLTILELNRICMLPPLSLANLVNLRMLCLEDCELGDTAILKDLNNNLEILSLRGSNIEVLPSEIGQLTRLRLLDLGNCKKLTEIPQGVISNLSRLEELYILYEFGYREGRCKVNLDELRKLTQLTTLQIHISNVMLLPEDFSFENLIRYKILVGKEYYFFGTYSKSCKLVGVSLMDKLIVLLMRAEELHLEKIEGLQEVLHARGGEGSLMERHGLNPSGFFDNLIDLTIKDCGLEYLFSLSCARGFPRLQRLEIVCCEMMEAIVGIEEEKDEDELSSPVINFSQLKYLALENLPKLISFYPTVEKMPTSEGNSSTQAQFLFNEKVAFPVLEDLEIQELPNIIEIWDKQLLIASEIESKSFCQLEDMKVSYCEKLVHVVQFNMLPRLQNLKKFSVDNCPRMEAIVWEKEKEEGTSRNDIIVFSQLTTLNLSKLASLKSFYNRPTRSEAQPLFNHQVAFPVLEDLEIQELPNIIEIWDKQLLIASEIESKSFCQLEDMKVSYCEKLVHVVQFNMLPRLQNLKKFNVDNCPRMETIVCEKEKEEGTTRNDIIVFSQLTTLNLSKLASLKSFYNRPTRSKAQPLFNHQVAFPVLEDLEIHELPNIIEIWDKQLLIASEIESKSFCQLEDMKVSYCEKLVHVVQFNMLPRLQNLKKFNVDNCPRMETIVCEKEKEEGTTRNDIIVFSQLTTLNLSKLASLKSFYNRPTRSEAQPLFNHQVAFPVLEDLKIQELPNIVEIWEKQLLIASEKESKSFCQLKDMKVSYCEKLVHVVQFNMLPRLQNLKKFNVDNCPRMETIVWEKEKEEGTTGNDIIALSQLTTLNLSELVSLKSFYNRPTRSKAQPLFNHQVAFPVLEDLEIEELPNIIEIWDKQLLIASEKESKSFCQLKDMKVSYCEKLVHVVQFNMLPRLQNLKKFNVDNCPRMETIVWEKEKEEGTTRNDIIVLSQLTTLNLSKLVSLKSFYNRPTRSKAQPLFNHQVAFPVLEDLEIQELPNIIEIWEKTLLIASEKESKSFCRLKDMKVSYCEKLVYVVQFNMLPRLQNLKKFNVDNCPRMEAIVWEKEKEEGTSRDDIIVFSQLTTLNLSKLVSLKSFYNRPTRSEAQPLFNHQVAFPALEDLEIQELPNIVEIWEKQLLIASEKESKSFCQLKDIKVSYCEKLVHVVQFNMLPRLQNLKKFNVDNCPRMETIVWEKEKEEGTTRDDIIVLSQLTTLNLSELVSFKSFYNRPTRFEAQPLFNHQVAFPVLEDLKIQELPNIIEIWDKQLLIASEIESKSFCQLKDIKVSYCEKLVHVVQFNMLPRLQNLKYFYVDNCPRMEAIVSDKGKEEGTTSNDIIVFSKLIILNLSELVSLKSFYKWPTRSEVQPLFNHKVAFPVLEDLEIQKLHNITEIWDRQLLIASEKESKSFCQLKDMKVSNCEKLVQVIQFNMLPRLQNLKYFYVDNCPRMEAIVSDKGKEEGTTSNDIIVFSKLIILNLSELVSLKSFYKWPTRSEVQPLFNHKVGFPVLEDLEIQKLPNITEIWDKQLLIASEKESKSFCQLEYLMVFECEKLVHVVQFNMLPRLQNLKIFNVDNCPRMEAIVSEKENEEGTTRNDIIVFSQLTTLNLSELVSLRSFYNGPTRSEAQPLFNHQVAFPVLEDLEIQKLHNIIEIWDKQLLIASEKESKSFCQLKDMKVSNCEKLVHVIQFNMLPRLQNLKKFNVDNCPRMEAIVWEKEKEEGTTRNDIIVFSQLTTLNLSELVSLKSFYNGPTRSKAQPLFNHQVAFPVLEDLEIQKLHNITEIWDRQLLIASEKESKSFCQLKDMKVSNCEKLVHVIQFNMLPRLQNLKKFNVDNCPRMEAIVWEKEKEEGTTRNDIIVFSQLTTLNLSKLVSLKSFYNGPRRSEAQPLFNHQVAFPVLEDLEIQKLHNIIEIWDKQLLIASEKESKSFCQLKDMKVSNCEKLVHVIQFNMLPRLQSLKKFNVDNCPRMEAIVWEKEKEEGTTRNDIIVFSQLTTLNLSELVSLKSFYNGPTRSEAQPLFNHQVAFPFLEDLKIQKLPNIIEIWDKQLLIASEKESKSFCQLKDMKVSNCEKLVHVVQFNMIPRLQNLEIFCVDNCPRMEAIVSKKEKEEGTTRNDNIVFSQLTTLNLSELVSLKSFYNEPTRSEPQPLFNHQVAFPVLEDLEIQKLHNIIEIWDKQLLIASEKESKSFCQLKDMKVSNCEKLVHVIQFNMLPRLQNLKKFNVDNCPRMEAIVWEKEKEEGTTRNDIIVFSQLTTLNLSELVSLKSFYNGPTRSEAQPLFNHQVSFPKLETLFLDNCVNSREIHPWNVQAGKISLKFLDVANLYMLIVRNCSEVAEVFQLEGLNVGEGQHVRPLIEVRIMELDGLPQLTCLWNKDPHGILGLQSLQYLTIKKCSLLRNLFTCSTAMALQQLKVLYLESCSVMKEVIAATEDGLKEVIDDVIEFPKLEWLILKDLPNLNSFCNANYNFNLPSLQRVVLKRCPKMHNFSFGQVCISQIFVSTRGNEGLQIKDLNKYLEERLLKGEEYATVDENDYDGDEEKFSNLGWLYE</sequence>
<dbReference type="Gene3D" id="1.10.10.10">
    <property type="entry name" value="Winged helix-like DNA-binding domain superfamily/Winged helix DNA-binding domain"/>
    <property type="match status" value="1"/>
</dbReference>
<evidence type="ECO:0000256" key="5">
    <source>
        <dbReference type="ARBA" id="ARBA00022840"/>
    </source>
</evidence>
<protein>
    <submittedName>
        <fullName evidence="9">Uncharacterized protein</fullName>
    </submittedName>
</protein>